<dbReference type="GO" id="GO:0016887">
    <property type="term" value="F:ATP hydrolysis activity"/>
    <property type="evidence" value="ECO:0007669"/>
    <property type="project" value="TreeGrafter"/>
</dbReference>
<dbReference type="GO" id="GO:0005524">
    <property type="term" value="F:ATP binding"/>
    <property type="evidence" value="ECO:0007669"/>
    <property type="project" value="UniProtKB-KW"/>
</dbReference>
<protein>
    <submittedName>
        <fullName evidence="4">Type II secretion system protein E</fullName>
    </submittedName>
</protein>
<dbReference type="EMBL" id="UOFK01000333">
    <property type="protein sequence ID" value="VAW82849.1"/>
    <property type="molecule type" value="Genomic_DNA"/>
</dbReference>
<dbReference type="SUPFAM" id="SSF52540">
    <property type="entry name" value="P-loop containing nucleoside triphosphate hydrolases"/>
    <property type="match status" value="1"/>
</dbReference>
<dbReference type="PROSITE" id="PS00662">
    <property type="entry name" value="T2SP_E"/>
    <property type="match status" value="1"/>
</dbReference>
<gene>
    <name evidence="4" type="ORF">MNBD_GAMMA13-1151</name>
</gene>
<evidence type="ECO:0000256" key="1">
    <source>
        <dbReference type="ARBA" id="ARBA00022741"/>
    </source>
</evidence>
<reference evidence="4" key="1">
    <citation type="submission" date="2018-06" db="EMBL/GenBank/DDBJ databases">
        <authorList>
            <person name="Zhirakovskaya E."/>
        </authorList>
    </citation>
    <scope>NUCLEOTIDE SEQUENCE</scope>
</reference>
<keyword evidence="1" id="KW-0547">Nucleotide-binding</keyword>
<dbReference type="GO" id="GO:0005886">
    <property type="term" value="C:plasma membrane"/>
    <property type="evidence" value="ECO:0007669"/>
    <property type="project" value="TreeGrafter"/>
</dbReference>
<name>A0A3B0Z9B1_9ZZZZ</name>
<dbReference type="Gene3D" id="3.40.50.300">
    <property type="entry name" value="P-loop containing nucleotide triphosphate hydrolases"/>
    <property type="match status" value="1"/>
</dbReference>
<feature type="domain" description="Bacterial type II secretion system protein E" evidence="3">
    <location>
        <begin position="382"/>
        <end position="396"/>
    </location>
</feature>
<dbReference type="InterPro" id="IPR027417">
    <property type="entry name" value="P-loop_NTPase"/>
</dbReference>
<dbReference type="InterPro" id="IPR037257">
    <property type="entry name" value="T2SS_E_N_sf"/>
</dbReference>
<organism evidence="4">
    <name type="scientific">hydrothermal vent metagenome</name>
    <dbReference type="NCBI Taxonomy" id="652676"/>
    <lineage>
        <taxon>unclassified sequences</taxon>
        <taxon>metagenomes</taxon>
        <taxon>ecological metagenomes</taxon>
    </lineage>
</organism>
<dbReference type="SUPFAM" id="SSF160246">
    <property type="entry name" value="EspE N-terminal domain-like"/>
    <property type="match status" value="1"/>
</dbReference>
<dbReference type="InterPro" id="IPR001482">
    <property type="entry name" value="T2SS/T4SS_dom"/>
</dbReference>
<evidence type="ECO:0000313" key="4">
    <source>
        <dbReference type="EMBL" id="VAW82849.1"/>
    </source>
</evidence>
<evidence type="ECO:0000256" key="2">
    <source>
        <dbReference type="ARBA" id="ARBA00022840"/>
    </source>
</evidence>
<dbReference type="Pfam" id="PF00437">
    <property type="entry name" value="T2SSE"/>
    <property type="match status" value="1"/>
</dbReference>
<dbReference type="Gene3D" id="3.30.300.160">
    <property type="entry name" value="Type II secretion system, protein E, N-terminal domain"/>
    <property type="match status" value="1"/>
</dbReference>
<dbReference type="AlphaFoldDB" id="A0A3B0Z9B1"/>
<keyword evidence="2" id="KW-0067">ATP-binding</keyword>
<evidence type="ECO:0000259" key="3">
    <source>
        <dbReference type="PROSITE" id="PS00662"/>
    </source>
</evidence>
<dbReference type="PANTHER" id="PTHR30258:SF2">
    <property type="entry name" value="COMG OPERON PROTEIN 1"/>
    <property type="match status" value="1"/>
</dbReference>
<dbReference type="Gene3D" id="3.30.450.90">
    <property type="match status" value="1"/>
</dbReference>
<dbReference type="InterPro" id="IPR007831">
    <property type="entry name" value="T2SS_GspE_N"/>
</dbReference>
<dbReference type="Pfam" id="PF05157">
    <property type="entry name" value="MshEN"/>
    <property type="match status" value="1"/>
</dbReference>
<dbReference type="CDD" id="cd01129">
    <property type="entry name" value="PulE-GspE-like"/>
    <property type="match status" value="1"/>
</dbReference>
<sequence>MSAVEKPKRIGDLLIDKGVLTQDQLSIALTEQKKSSSPLGKIIVALGFVTEAVVRDALGEALGQESIDLGKVIVDSEVLQLIGKDVARRYHILPLSMDRNKHTLTIAMSDIFNVVALDQLRALLGGEYDILPILAGESEVENAIDQFYGFDLSVDGILKEIETGQVDYSNLQSESDEYSQPLVRLVDAMLSDAVKKGASDIHFEPELGFLRIRYRIDGVLRQIRSLHQNYWAAIAVRLKVISGMNIAETRAPQDGHISLTLFGRPIDFRVSAQPTMHGENIVLRILDRNKGIVPLDKLGLSESSLATLRLMMARPEGILMVTGPTGSGKTTTLYSMLNYVNNESVNIMTLEDPVEYPMPMIRQTSVNTAAKLDFASGIRSMLRQDPDIILVGEVRDEDTADMALRAAMTGHQVYSTLHTNSAVGAIPRLLDLGIVPDILAGNIIGIIAQRLVRKLCPQCKQEDKPKDLERHLLGLKDSESPTIYRANGCSHCNNFGYKGRIAITELLKVDPGMDDLISRRASRREIHNYAMDNGFEPIAEDGLRRVLDGSTTLEDVSRVVDLTDRL</sequence>
<dbReference type="PANTHER" id="PTHR30258">
    <property type="entry name" value="TYPE II SECRETION SYSTEM PROTEIN GSPE-RELATED"/>
    <property type="match status" value="1"/>
</dbReference>
<accession>A0A3B0Z9B1</accession>
<proteinExistence type="predicted"/>